<dbReference type="Gene3D" id="3.90.950.10">
    <property type="match status" value="1"/>
</dbReference>
<dbReference type="STRING" id="441103.TRN7648_02581"/>
<dbReference type="GO" id="GO:0009117">
    <property type="term" value="P:nucleotide metabolic process"/>
    <property type="evidence" value="ECO:0007669"/>
    <property type="project" value="UniProtKB-KW"/>
</dbReference>
<comment type="subcellular location">
    <subcellularLocation>
        <location evidence="4">Cytoplasm</location>
    </subcellularLocation>
</comment>
<comment type="function">
    <text evidence="4">Nucleoside triphosphate pyrophosphatase. May have a dual role in cell division arrest and in preventing the incorporation of modified nucleotides into cellular nucleic acids.</text>
</comment>
<comment type="caution">
    <text evidence="4">Lacks conserved residue(s) required for the propagation of feature annotation.</text>
</comment>
<dbReference type="HAMAP" id="MF_00528">
    <property type="entry name" value="Maf"/>
    <property type="match status" value="1"/>
</dbReference>
<keyword evidence="2 4" id="KW-0378">Hydrolase</keyword>
<name>A0A0P1GX10_9RHOB</name>
<evidence type="ECO:0000256" key="1">
    <source>
        <dbReference type="ARBA" id="ARBA00001968"/>
    </source>
</evidence>
<dbReference type="GO" id="GO:0005737">
    <property type="term" value="C:cytoplasm"/>
    <property type="evidence" value="ECO:0007669"/>
    <property type="project" value="UniProtKB-SubCell"/>
</dbReference>
<dbReference type="EC" id="3.6.1.9" evidence="4"/>
<accession>A0A0P1GX10</accession>
<sequence>MSFDLILASGSEIRAEMLRSAGLSILTESARVDEDSIRAGLEAEEANPRDIADVLAEAKAQKVARKNPEAMVLGCDQVLAFEQEILNKPATVEEARAQIERLRGKTHRLLSAAVIYQGAEPIWRHVGIARLTMRDVSDAYLEDYLDRNWPDIGTSVGGYKLEREGVRLFSHIQGDHFTILGLPLLELLNFLSIRGTIPA</sequence>
<dbReference type="GO" id="GO:0047429">
    <property type="term" value="F:nucleoside triphosphate diphosphatase activity"/>
    <property type="evidence" value="ECO:0007669"/>
    <property type="project" value="UniProtKB-EC"/>
</dbReference>
<dbReference type="PIRSF" id="PIRSF006305">
    <property type="entry name" value="Maf"/>
    <property type="match status" value="1"/>
</dbReference>
<evidence type="ECO:0000313" key="6">
    <source>
        <dbReference type="Proteomes" id="UP000054935"/>
    </source>
</evidence>
<keyword evidence="6" id="KW-1185">Reference proteome</keyword>
<evidence type="ECO:0000256" key="3">
    <source>
        <dbReference type="ARBA" id="ARBA00023080"/>
    </source>
</evidence>
<feature type="active site" description="Proton acceptor" evidence="4">
    <location>
        <position position="76"/>
    </location>
</feature>
<dbReference type="CDD" id="cd00555">
    <property type="entry name" value="Maf"/>
    <property type="match status" value="1"/>
</dbReference>
<comment type="cofactor">
    <cofactor evidence="1 4">
        <name>a divalent metal cation</name>
        <dbReference type="ChEBI" id="CHEBI:60240"/>
    </cofactor>
</comment>
<organism evidence="5 6">
    <name type="scientific">Tropicibacter naphthalenivorans</name>
    <dbReference type="NCBI Taxonomy" id="441103"/>
    <lineage>
        <taxon>Bacteria</taxon>
        <taxon>Pseudomonadati</taxon>
        <taxon>Pseudomonadota</taxon>
        <taxon>Alphaproteobacteria</taxon>
        <taxon>Rhodobacterales</taxon>
        <taxon>Roseobacteraceae</taxon>
        <taxon>Tropicibacter</taxon>
    </lineage>
</organism>
<dbReference type="Pfam" id="PF02545">
    <property type="entry name" value="Maf"/>
    <property type="match status" value="1"/>
</dbReference>
<dbReference type="InterPro" id="IPR029001">
    <property type="entry name" value="ITPase-like_fam"/>
</dbReference>
<reference evidence="5 6" key="1">
    <citation type="submission" date="2015-09" db="EMBL/GenBank/DDBJ databases">
        <authorList>
            <consortium name="Swine Surveillance"/>
        </authorList>
    </citation>
    <scope>NUCLEOTIDE SEQUENCE [LARGE SCALE GENOMIC DNA]</scope>
    <source>
        <strain evidence="5 6">CECT 7648</strain>
    </source>
</reference>
<dbReference type="EMBL" id="CYSE01000004">
    <property type="protein sequence ID" value="CUH79655.1"/>
    <property type="molecule type" value="Genomic_DNA"/>
</dbReference>
<evidence type="ECO:0000313" key="5">
    <source>
        <dbReference type="EMBL" id="CUH79655.1"/>
    </source>
</evidence>
<comment type="catalytic activity">
    <reaction evidence="4">
        <text>a ribonucleoside 5'-triphosphate + H2O = a ribonucleoside 5'-phosphate + diphosphate + H(+)</text>
        <dbReference type="Rhea" id="RHEA:23996"/>
        <dbReference type="ChEBI" id="CHEBI:15377"/>
        <dbReference type="ChEBI" id="CHEBI:15378"/>
        <dbReference type="ChEBI" id="CHEBI:33019"/>
        <dbReference type="ChEBI" id="CHEBI:58043"/>
        <dbReference type="ChEBI" id="CHEBI:61557"/>
        <dbReference type="EC" id="3.6.1.9"/>
    </reaction>
</comment>
<evidence type="ECO:0000256" key="4">
    <source>
        <dbReference type="HAMAP-Rule" id="MF_00528"/>
    </source>
</evidence>
<dbReference type="InterPro" id="IPR003697">
    <property type="entry name" value="Maf-like"/>
</dbReference>
<dbReference type="AlphaFoldDB" id="A0A0P1GX10"/>
<comment type="similarity">
    <text evidence="4">Belongs to the Maf family.</text>
</comment>
<dbReference type="RefSeq" id="WP_058248067.1">
    <property type="nucleotide sequence ID" value="NZ_CYSE01000004.1"/>
</dbReference>
<evidence type="ECO:0000256" key="2">
    <source>
        <dbReference type="ARBA" id="ARBA00022801"/>
    </source>
</evidence>
<protein>
    <recommendedName>
        <fullName evidence="4">Nucleoside triphosphate pyrophosphatase</fullName>
        <ecNumber evidence="4">3.6.1.9</ecNumber>
    </recommendedName>
    <alternativeName>
        <fullName evidence="4">Nucleotide pyrophosphatase</fullName>
        <shortName evidence="4">Nucleotide PPase</shortName>
    </alternativeName>
</protein>
<proteinExistence type="inferred from homology"/>
<dbReference type="SUPFAM" id="SSF52972">
    <property type="entry name" value="ITPase-like"/>
    <property type="match status" value="1"/>
</dbReference>
<dbReference type="Proteomes" id="UP000054935">
    <property type="component" value="Unassembled WGS sequence"/>
</dbReference>
<gene>
    <name evidence="5" type="primary">yceF</name>
    <name evidence="5" type="ORF">TRN7648_02581</name>
</gene>
<keyword evidence="3 4" id="KW-0546">Nucleotide metabolism</keyword>
<dbReference type="PANTHER" id="PTHR43213">
    <property type="entry name" value="BIFUNCTIONAL DTTP/UTP PYROPHOSPHATASE/METHYLTRANSFERASE PROTEIN-RELATED"/>
    <property type="match status" value="1"/>
</dbReference>
<dbReference type="PANTHER" id="PTHR43213:SF5">
    <property type="entry name" value="BIFUNCTIONAL DTTP_UTP PYROPHOSPHATASE_METHYLTRANSFERASE PROTEIN-RELATED"/>
    <property type="match status" value="1"/>
</dbReference>
<keyword evidence="4" id="KW-0963">Cytoplasm</keyword>
<comment type="catalytic activity">
    <reaction evidence="4">
        <text>a 2'-deoxyribonucleoside 5'-triphosphate + H2O = a 2'-deoxyribonucleoside 5'-phosphate + diphosphate + H(+)</text>
        <dbReference type="Rhea" id="RHEA:44644"/>
        <dbReference type="ChEBI" id="CHEBI:15377"/>
        <dbReference type="ChEBI" id="CHEBI:15378"/>
        <dbReference type="ChEBI" id="CHEBI:33019"/>
        <dbReference type="ChEBI" id="CHEBI:61560"/>
        <dbReference type="ChEBI" id="CHEBI:65317"/>
        <dbReference type="EC" id="3.6.1.9"/>
    </reaction>
</comment>
<dbReference type="OrthoDB" id="9813962at2"/>